<evidence type="ECO:0000313" key="1">
    <source>
        <dbReference type="EMBL" id="EHL01953.1"/>
    </source>
</evidence>
<dbReference type="HOGENOM" id="CLU_1190052_0_0_1"/>
<comment type="caution">
    <text evidence="1">The sequence shown here is derived from an EMBL/GenBank/DDBJ whole genome shotgun (WGS) entry which is preliminary data.</text>
</comment>
<organism evidence="1 2">
    <name type="scientific">Glarea lozoyensis (strain ATCC 74030 / MF5533)</name>
    <dbReference type="NCBI Taxonomy" id="1104152"/>
    <lineage>
        <taxon>Eukaryota</taxon>
        <taxon>Fungi</taxon>
        <taxon>Dikarya</taxon>
        <taxon>Ascomycota</taxon>
        <taxon>Pezizomycotina</taxon>
        <taxon>Leotiomycetes</taxon>
        <taxon>Helotiales</taxon>
        <taxon>Helotiaceae</taxon>
        <taxon>Glarea</taxon>
    </lineage>
</organism>
<reference evidence="1 2" key="1">
    <citation type="journal article" date="2012" name="Eukaryot. Cell">
        <title>Genome sequence of the fungus Glarea lozoyensis: the first genome sequence of a species from the Helotiaceae family.</title>
        <authorList>
            <person name="Youssar L."/>
            <person name="Gruening B.A."/>
            <person name="Erxleben A."/>
            <person name="Guenther S."/>
            <person name="Huettel W."/>
        </authorList>
    </citation>
    <scope>NUCLEOTIDE SEQUENCE [LARGE SCALE GENOMIC DNA]</scope>
    <source>
        <strain evidence="2">ATCC 74030 / MF5533</strain>
    </source>
</reference>
<proteinExistence type="predicted"/>
<keyword evidence="2" id="KW-1185">Reference proteome</keyword>
<evidence type="ECO:0000313" key="2">
    <source>
        <dbReference type="Proteomes" id="UP000005446"/>
    </source>
</evidence>
<gene>
    <name evidence="1" type="ORF">M7I_1902</name>
</gene>
<dbReference type="OrthoDB" id="2383679at2759"/>
<accession>H0EHC4</accession>
<sequence>MVYGGVGQTLNVKKLPEGIKMASQKEEFTKEVSPNINNGRIFGCQLSSLSNFDSGEGPSVEVTFALAGQVMIDSGETITIAQTGSVTVATPEWAGFWAVPPYHNPDQVLVSYNLAGGNSLVCQNTVPKSLQTKNLSVEFVVVQDTKQLAMRVSTDPNFVMDVVNVALFAIQKGHEMAYSWVFGAIGGAPAALSLVAGGLGTEVPKWLEDLVKNCPLRVMSKPFSHVNVPYILVGTAFMMFDSFTLF</sequence>
<protein>
    <submittedName>
        <fullName evidence="1">Uncharacterized protein</fullName>
    </submittedName>
</protein>
<dbReference type="InParanoid" id="H0EHC4"/>
<dbReference type="AlphaFoldDB" id="H0EHC4"/>
<dbReference type="Proteomes" id="UP000005446">
    <property type="component" value="Unassembled WGS sequence"/>
</dbReference>
<name>H0EHC4_GLAL7</name>
<dbReference type="EMBL" id="AGUE01000040">
    <property type="protein sequence ID" value="EHL01953.1"/>
    <property type="molecule type" value="Genomic_DNA"/>
</dbReference>